<dbReference type="Proteomes" id="UP001333102">
    <property type="component" value="Chromosome"/>
</dbReference>
<evidence type="ECO:0000313" key="2">
    <source>
        <dbReference type="Proteomes" id="UP001333102"/>
    </source>
</evidence>
<dbReference type="RefSeq" id="WP_324670291.1">
    <property type="nucleotide sequence ID" value="NZ_CP141614.1"/>
</dbReference>
<evidence type="ECO:0000313" key="1">
    <source>
        <dbReference type="EMBL" id="WRP15882.1"/>
    </source>
</evidence>
<dbReference type="EMBL" id="CP141614">
    <property type="protein sequence ID" value="WRP15882.1"/>
    <property type="molecule type" value="Genomic_DNA"/>
</dbReference>
<protein>
    <recommendedName>
        <fullName evidence="3">DUF4388 domain-containing protein</fullName>
    </recommendedName>
</protein>
<proteinExistence type="predicted"/>
<organism evidence="1 2">
    <name type="scientific">Geochorda subterranea</name>
    <dbReference type="NCBI Taxonomy" id="3109564"/>
    <lineage>
        <taxon>Bacteria</taxon>
        <taxon>Bacillati</taxon>
        <taxon>Bacillota</taxon>
        <taxon>Limnochordia</taxon>
        <taxon>Limnochordales</taxon>
        <taxon>Geochordaceae</taxon>
        <taxon>Geochorda</taxon>
    </lineage>
</organism>
<gene>
    <name evidence="1" type="ORF">VLY81_06955</name>
</gene>
<accession>A0ABZ1BSS9</accession>
<evidence type="ECO:0008006" key="3">
    <source>
        <dbReference type="Google" id="ProtNLM"/>
    </source>
</evidence>
<keyword evidence="2" id="KW-1185">Reference proteome</keyword>
<sequence>MQRWTDHPDDRFLAGVLQRYGDIIVIRCRTRERLMEFTFLADGVVGAGEAMRLRSLLDQALAALAWLTGRSYGSLHLRRAYLAPYTQLTIQRDLDTLSAQEIEVIVGLMRHLLGPRLVAEEAPGDGASGGAWAWQPDQADALAGLLQELKRHRRGRILVGLRQSGQVLVYNELPRAVAPARPRPH</sequence>
<name>A0ABZ1BSS9_9FIRM</name>
<reference evidence="2" key="1">
    <citation type="submission" date="2023-12" db="EMBL/GenBank/DDBJ databases">
        <title>Novel isolates from deep terrestrial aquifers shed light on the physiology and ecology of the class Limnochordia.</title>
        <authorList>
            <person name="Karnachuk O.V."/>
            <person name="Lukina A.P."/>
            <person name="Avakyan M.R."/>
            <person name="Kadnikov V."/>
            <person name="Begmatov S."/>
            <person name="Beletsky A.V."/>
            <person name="Mardanov A.V."/>
            <person name="Ravin N.V."/>
        </authorList>
    </citation>
    <scope>NUCLEOTIDE SEQUENCE [LARGE SCALE GENOMIC DNA]</scope>
    <source>
        <strain evidence="2">LN</strain>
    </source>
</reference>